<feature type="transmembrane region" description="Helical" evidence="1">
    <location>
        <begin position="162"/>
        <end position="183"/>
    </location>
</feature>
<accession>A0A5C3PL93</accession>
<feature type="transmembrane region" description="Helical" evidence="1">
    <location>
        <begin position="123"/>
        <end position="142"/>
    </location>
</feature>
<evidence type="ECO:0000313" key="3">
    <source>
        <dbReference type="EMBL" id="TFK89679.1"/>
    </source>
</evidence>
<evidence type="ECO:0000313" key="4">
    <source>
        <dbReference type="Proteomes" id="UP000308197"/>
    </source>
</evidence>
<keyword evidence="1" id="KW-0472">Membrane</keyword>
<sequence>MSHKADNYGTLTSDLACAATAFSMWDTLINLDKEVEYIWRAPNSWVKWAYLLIRHIPYLVQCSILIGLLAVVGDGHVYGTPACRVWIAYQLVANEVLTVVVEIILIIRIYAMYNRNWIVTRTVYALFVAEVVAMCTILAITVPKFEFTSQCLITSTPKIFPSYWTISLAFETTLFLLTLYKFFSVLEIMKFHRQPIIVTLVRDGTWAYAIIFAIMLLNTLMYELEKNTLAGICYFWELSVMSYAGSHVLLNLRRLAMDPRQHLPIVSSSTRNMSAGVTLSDLDFRSTGNEIVIELDTIHRVQRRDGQKITAITKLRFLGHNDTARVRDMVSRRPAMYTCCVKSPVRPRVEEADHLLGTVGMPYACEVLHKTLTDTVAR</sequence>
<feature type="transmembrane region" description="Helical" evidence="1">
    <location>
        <begin position="56"/>
        <end position="73"/>
    </location>
</feature>
<feature type="transmembrane region" description="Helical" evidence="1">
    <location>
        <begin position="204"/>
        <end position="222"/>
    </location>
</feature>
<keyword evidence="1" id="KW-1133">Transmembrane helix</keyword>
<dbReference type="STRING" id="1314778.A0A5C3PL93"/>
<dbReference type="Pfam" id="PF20151">
    <property type="entry name" value="DUF6533"/>
    <property type="match status" value="1"/>
</dbReference>
<dbReference type="EMBL" id="ML211069">
    <property type="protein sequence ID" value="TFK89679.1"/>
    <property type="molecule type" value="Genomic_DNA"/>
</dbReference>
<keyword evidence="4" id="KW-1185">Reference proteome</keyword>
<dbReference type="InParanoid" id="A0A5C3PL93"/>
<organism evidence="3 4">
    <name type="scientific">Polyporus arcularius HHB13444</name>
    <dbReference type="NCBI Taxonomy" id="1314778"/>
    <lineage>
        <taxon>Eukaryota</taxon>
        <taxon>Fungi</taxon>
        <taxon>Dikarya</taxon>
        <taxon>Basidiomycota</taxon>
        <taxon>Agaricomycotina</taxon>
        <taxon>Agaricomycetes</taxon>
        <taxon>Polyporales</taxon>
        <taxon>Polyporaceae</taxon>
        <taxon>Polyporus</taxon>
    </lineage>
</organism>
<name>A0A5C3PL93_9APHY</name>
<dbReference type="InterPro" id="IPR045340">
    <property type="entry name" value="DUF6533"/>
</dbReference>
<dbReference type="AlphaFoldDB" id="A0A5C3PL93"/>
<proteinExistence type="predicted"/>
<gene>
    <name evidence="3" type="ORF">K466DRAFT_17070</name>
</gene>
<dbReference type="Proteomes" id="UP000308197">
    <property type="component" value="Unassembled WGS sequence"/>
</dbReference>
<feature type="domain" description="DUF6533" evidence="2">
    <location>
        <begin position="16"/>
        <end position="57"/>
    </location>
</feature>
<feature type="transmembrane region" description="Helical" evidence="1">
    <location>
        <begin position="228"/>
        <end position="250"/>
    </location>
</feature>
<evidence type="ECO:0000256" key="1">
    <source>
        <dbReference type="SAM" id="Phobius"/>
    </source>
</evidence>
<reference evidence="3 4" key="1">
    <citation type="journal article" date="2019" name="Nat. Ecol. Evol.">
        <title>Megaphylogeny resolves global patterns of mushroom evolution.</title>
        <authorList>
            <person name="Varga T."/>
            <person name="Krizsan K."/>
            <person name="Foldi C."/>
            <person name="Dima B."/>
            <person name="Sanchez-Garcia M."/>
            <person name="Sanchez-Ramirez S."/>
            <person name="Szollosi G.J."/>
            <person name="Szarkandi J.G."/>
            <person name="Papp V."/>
            <person name="Albert L."/>
            <person name="Andreopoulos W."/>
            <person name="Angelini C."/>
            <person name="Antonin V."/>
            <person name="Barry K.W."/>
            <person name="Bougher N.L."/>
            <person name="Buchanan P."/>
            <person name="Buyck B."/>
            <person name="Bense V."/>
            <person name="Catcheside P."/>
            <person name="Chovatia M."/>
            <person name="Cooper J."/>
            <person name="Damon W."/>
            <person name="Desjardin D."/>
            <person name="Finy P."/>
            <person name="Geml J."/>
            <person name="Haridas S."/>
            <person name="Hughes K."/>
            <person name="Justo A."/>
            <person name="Karasinski D."/>
            <person name="Kautmanova I."/>
            <person name="Kiss B."/>
            <person name="Kocsube S."/>
            <person name="Kotiranta H."/>
            <person name="LaButti K.M."/>
            <person name="Lechner B.E."/>
            <person name="Liimatainen K."/>
            <person name="Lipzen A."/>
            <person name="Lukacs Z."/>
            <person name="Mihaltcheva S."/>
            <person name="Morgado L.N."/>
            <person name="Niskanen T."/>
            <person name="Noordeloos M.E."/>
            <person name="Ohm R.A."/>
            <person name="Ortiz-Santana B."/>
            <person name="Ovrebo C."/>
            <person name="Racz N."/>
            <person name="Riley R."/>
            <person name="Savchenko A."/>
            <person name="Shiryaev A."/>
            <person name="Soop K."/>
            <person name="Spirin V."/>
            <person name="Szebenyi C."/>
            <person name="Tomsovsky M."/>
            <person name="Tulloss R.E."/>
            <person name="Uehling J."/>
            <person name="Grigoriev I.V."/>
            <person name="Vagvolgyi C."/>
            <person name="Papp T."/>
            <person name="Martin F.M."/>
            <person name="Miettinen O."/>
            <person name="Hibbett D.S."/>
            <person name="Nagy L.G."/>
        </authorList>
    </citation>
    <scope>NUCLEOTIDE SEQUENCE [LARGE SCALE GENOMIC DNA]</scope>
    <source>
        <strain evidence="3 4">HHB13444</strain>
    </source>
</reference>
<feature type="transmembrane region" description="Helical" evidence="1">
    <location>
        <begin position="85"/>
        <end position="111"/>
    </location>
</feature>
<evidence type="ECO:0000259" key="2">
    <source>
        <dbReference type="Pfam" id="PF20151"/>
    </source>
</evidence>
<protein>
    <recommendedName>
        <fullName evidence="2">DUF6533 domain-containing protein</fullName>
    </recommendedName>
</protein>
<keyword evidence="1" id="KW-0812">Transmembrane</keyword>